<keyword evidence="2" id="KW-1185">Reference proteome</keyword>
<gene>
    <name evidence="1" type="ORF">JOD64_002197</name>
</gene>
<proteinExistence type="predicted"/>
<evidence type="ECO:0000313" key="1">
    <source>
        <dbReference type="EMBL" id="MBM7490975.1"/>
    </source>
</evidence>
<organism evidence="1 2">
    <name type="scientific">Micromonospora luteifusca</name>
    <dbReference type="NCBI Taxonomy" id="709860"/>
    <lineage>
        <taxon>Bacteria</taxon>
        <taxon>Bacillati</taxon>
        <taxon>Actinomycetota</taxon>
        <taxon>Actinomycetes</taxon>
        <taxon>Micromonosporales</taxon>
        <taxon>Micromonosporaceae</taxon>
        <taxon>Micromonospora</taxon>
    </lineage>
</organism>
<protein>
    <recommendedName>
        <fullName evidence="3">DUF4259 domain-containing protein</fullName>
    </recommendedName>
</protein>
<dbReference type="Proteomes" id="UP000764837">
    <property type="component" value="Unassembled WGS sequence"/>
</dbReference>
<evidence type="ECO:0000313" key="2">
    <source>
        <dbReference type="Proteomes" id="UP000764837"/>
    </source>
</evidence>
<evidence type="ECO:0008006" key="3">
    <source>
        <dbReference type="Google" id="ProtNLM"/>
    </source>
</evidence>
<dbReference type="EMBL" id="JAFBBP010000001">
    <property type="protein sequence ID" value="MBM7490975.1"/>
    <property type="molecule type" value="Genomic_DNA"/>
</dbReference>
<accession>A0ABS2LS71</accession>
<name>A0ABS2LS71_9ACTN</name>
<sequence length="168" mass="17862">MLSSDALARLQDATTLWSIGQGKAAEVIEAACDCLVAGVESASLCILAGVSPTATDQDLLQWLEPTLDELGLTFYPRGSEDAEDAAVRIMATKLLAGALPPRELARWTHSAIGHDGTPLAEELVMLDDVYDTLEYCEETEAEIDARVLAEARRLTATGVPTQGADSTD</sequence>
<reference evidence="1 2" key="1">
    <citation type="submission" date="2021-01" db="EMBL/GenBank/DDBJ databases">
        <title>Sequencing the genomes of 1000 actinobacteria strains.</title>
        <authorList>
            <person name="Klenk H.-P."/>
        </authorList>
    </citation>
    <scope>NUCLEOTIDE SEQUENCE [LARGE SCALE GENOMIC DNA]</scope>
    <source>
        <strain evidence="1 2">DSM 100204</strain>
    </source>
</reference>
<comment type="caution">
    <text evidence="1">The sequence shown here is derived from an EMBL/GenBank/DDBJ whole genome shotgun (WGS) entry which is preliminary data.</text>
</comment>
<dbReference type="RefSeq" id="WP_204942121.1">
    <property type="nucleotide sequence ID" value="NZ_JAFBBP010000001.1"/>
</dbReference>